<dbReference type="EMBL" id="BPLR01010739">
    <property type="protein sequence ID" value="GIY41674.1"/>
    <property type="molecule type" value="Genomic_DNA"/>
</dbReference>
<comment type="caution">
    <text evidence="2">The sequence shown here is derived from an EMBL/GenBank/DDBJ whole genome shotgun (WGS) entry which is preliminary data.</text>
</comment>
<organism evidence="2 3">
    <name type="scientific">Caerostris extrusa</name>
    <name type="common">Bark spider</name>
    <name type="synonym">Caerostris bankana</name>
    <dbReference type="NCBI Taxonomy" id="172846"/>
    <lineage>
        <taxon>Eukaryota</taxon>
        <taxon>Metazoa</taxon>
        <taxon>Ecdysozoa</taxon>
        <taxon>Arthropoda</taxon>
        <taxon>Chelicerata</taxon>
        <taxon>Arachnida</taxon>
        <taxon>Araneae</taxon>
        <taxon>Araneomorphae</taxon>
        <taxon>Entelegynae</taxon>
        <taxon>Araneoidea</taxon>
        <taxon>Araneidae</taxon>
        <taxon>Caerostris</taxon>
    </lineage>
</organism>
<gene>
    <name evidence="2" type="ORF">CEXT_87121</name>
</gene>
<evidence type="ECO:0000256" key="1">
    <source>
        <dbReference type="SAM" id="MobiDB-lite"/>
    </source>
</evidence>
<protein>
    <submittedName>
        <fullName evidence="2">Uncharacterized protein</fullName>
    </submittedName>
</protein>
<dbReference type="AlphaFoldDB" id="A0AAV4T635"/>
<feature type="compositionally biased region" description="Polar residues" evidence="1">
    <location>
        <begin position="88"/>
        <end position="101"/>
    </location>
</feature>
<evidence type="ECO:0000313" key="2">
    <source>
        <dbReference type="EMBL" id="GIY41674.1"/>
    </source>
</evidence>
<accession>A0AAV4T635</accession>
<reference evidence="2 3" key="1">
    <citation type="submission" date="2021-06" db="EMBL/GenBank/DDBJ databases">
        <title>Caerostris extrusa draft genome.</title>
        <authorList>
            <person name="Kono N."/>
            <person name="Arakawa K."/>
        </authorList>
    </citation>
    <scope>NUCLEOTIDE SEQUENCE [LARGE SCALE GENOMIC DNA]</scope>
</reference>
<dbReference type="Proteomes" id="UP001054945">
    <property type="component" value="Unassembled WGS sequence"/>
</dbReference>
<name>A0AAV4T635_CAEEX</name>
<evidence type="ECO:0000313" key="3">
    <source>
        <dbReference type="Proteomes" id="UP001054945"/>
    </source>
</evidence>
<keyword evidence="3" id="KW-1185">Reference proteome</keyword>
<sequence length="101" mass="11048">MCAGRSQKLVSLIVRNSSTDILSPPLHPLTKIPPFLYYYAPLPSPGLRDGPICRDVPENSIGCRREGGVWGGRVHARVGRRGDDRLQQRTSAQSERGASPP</sequence>
<feature type="region of interest" description="Disordered" evidence="1">
    <location>
        <begin position="76"/>
        <end position="101"/>
    </location>
</feature>
<proteinExistence type="predicted"/>